<keyword evidence="1" id="KW-0479">Metal-binding</keyword>
<keyword evidence="4" id="KW-0378">Hydrolase</keyword>
<evidence type="ECO:0000313" key="5">
    <source>
        <dbReference type="Proteomes" id="UP000789423"/>
    </source>
</evidence>
<dbReference type="PROSITE" id="PS51747">
    <property type="entry name" value="CYT_DCMP_DEAMINASES_2"/>
    <property type="match status" value="1"/>
</dbReference>
<dbReference type="EC" id="3.5.4.3" evidence="4"/>
<dbReference type="Proteomes" id="UP000789423">
    <property type="component" value="Unassembled WGS sequence"/>
</dbReference>
<dbReference type="Gene3D" id="3.40.140.10">
    <property type="entry name" value="Cytidine Deaminase, domain 2"/>
    <property type="match status" value="1"/>
</dbReference>
<feature type="domain" description="CMP/dCMP-type deaminase" evidence="3">
    <location>
        <begin position="7"/>
        <end position="118"/>
    </location>
</feature>
<organism evidence="4 5">
    <name type="scientific">Bacillus rhizoplanae</name>
    <dbReference type="NCBI Taxonomy" id="2880966"/>
    <lineage>
        <taxon>Bacteria</taxon>
        <taxon>Bacillati</taxon>
        <taxon>Bacillota</taxon>
        <taxon>Bacilli</taxon>
        <taxon>Bacillales</taxon>
        <taxon>Bacillaceae</taxon>
        <taxon>Bacillus</taxon>
    </lineage>
</organism>
<name>A0ABM8YDD1_9BACI</name>
<evidence type="ECO:0000256" key="1">
    <source>
        <dbReference type="ARBA" id="ARBA00022723"/>
    </source>
</evidence>
<dbReference type="PANTHER" id="PTHR11079">
    <property type="entry name" value="CYTOSINE DEAMINASE FAMILY MEMBER"/>
    <property type="match status" value="1"/>
</dbReference>
<dbReference type="InterPro" id="IPR016193">
    <property type="entry name" value="Cytidine_deaminase-like"/>
</dbReference>
<reference evidence="4 5" key="1">
    <citation type="submission" date="2021-10" db="EMBL/GenBank/DDBJ databases">
        <authorList>
            <person name="Criscuolo A."/>
        </authorList>
    </citation>
    <scope>NUCLEOTIDE SEQUENCE [LARGE SCALE GENOMIC DNA]</scope>
    <source>
        <strain evidence="5">CIP 111899</strain>
    </source>
</reference>
<proteinExistence type="predicted"/>
<dbReference type="InterPro" id="IPR002125">
    <property type="entry name" value="CMP_dCMP_dom"/>
</dbReference>
<comment type="caution">
    <text evidence="4">The sequence shown here is derived from an EMBL/GenBank/DDBJ whole genome shotgun (WGS) entry which is preliminary data.</text>
</comment>
<keyword evidence="5" id="KW-1185">Reference proteome</keyword>
<sequence length="162" mass="18484">MNRGEFVREERFMKMAVDIALENVMTEHGGPFGAIIVRKGKIIGIGRNEVTATNDPTAHAEMQAIRAACKELNSYQLTDCEIYTSCEPCPMCFGAIYWARLTSIYYACTKTEAAGIGFDDQFIYEQLALRFEERAIPMKQVRPENYTIPFKIWKTSINKAEY</sequence>
<evidence type="ECO:0000313" key="4">
    <source>
        <dbReference type="EMBL" id="CAG9613812.1"/>
    </source>
</evidence>
<dbReference type="PROSITE" id="PS00903">
    <property type="entry name" value="CYT_DCMP_DEAMINASES_1"/>
    <property type="match status" value="1"/>
</dbReference>
<dbReference type="EMBL" id="CAKJTI010000017">
    <property type="protein sequence ID" value="CAG9613812.1"/>
    <property type="molecule type" value="Genomic_DNA"/>
</dbReference>
<gene>
    <name evidence="4" type="primary">guaD</name>
    <name evidence="4" type="ORF">BACCIP111899_03031</name>
</gene>
<protein>
    <submittedName>
        <fullName evidence="4">Guanine deaminase</fullName>
        <ecNumber evidence="4">3.5.4.3</ecNumber>
    </submittedName>
</protein>
<dbReference type="InterPro" id="IPR016192">
    <property type="entry name" value="APOBEC/CMP_deaminase_Zn-bd"/>
</dbReference>
<dbReference type="CDD" id="cd01285">
    <property type="entry name" value="nucleoside_deaminase"/>
    <property type="match status" value="1"/>
</dbReference>
<accession>A0ABM8YDD1</accession>
<keyword evidence="2" id="KW-0862">Zinc</keyword>
<dbReference type="GO" id="GO:0008892">
    <property type="term" value="F:guanine deaminase activity"/>
    <property type="evidence" value="ECO:0007669"/>
    <property type="project" value="UniProtKB-EC"/>
</dbReference>
<dbReference type="Pfam" id="PF00383">
    <property type="entry name" value="dCMP_cyt_deam_1"/>
    <property type="match status" value="1"/>
</dbReference>
<evidence type="ECO:0000259" key="3">
    <source>
        <dbReference type="PROSITE" id="PS51747"/>
    </source>
</evidence>
<dbReference type="SUPFAM" id="SSF53927">
    <property type="entry name" value="Cytidine deaminase-like"/>
    <property type="match status" value="1"/>
</dbReference>
<evidence type="ECO:0000256" key="2">
    <source>
        <dbReference type="ARBA" id="ARBA00022833"/>
    </source>
</evidence>
<dbReference type="PANTHER" id="PTHR11079:SF161">
    <property type="entry name" value="CMP_DCMP-TYPE DEAMINASE DOMAIN-CONTAINING PROTEIN"/>
    <property type="match status" value="1"/>
</dbReference>